<dbReference type="InterPro" id="IPR052700">
    <property type="entry name" value="Carb_kinase_PfkB-like"/>
</dbReference>
<dbReference type="Gene3D" id="3.40.1190.20">
    <property type="match status" value="1"/>
</dbReference>
<comment type="similarity">
    <text evidence="1">Belongs to the carbohydrate kinase PfkB family.</text>
</comment>
<dbReference type="SUPFAM" id="SSF53613">
    <property type="entry name" value="Ribokinase-like"/>
    <property type="match status" value="1"/>
</dbReference>
<dbReference type="Pfam" id="PF00294">
    <property type="entry name" value="PfkB"/>
    <property type="match status" value="1"/>
</dbReference>
<dbReference type="RefSeq" id="WP_093182413.1">
    <property type="nucleotide sequence ID" value="NZ_FMYH01000002.1"/>
</dbReference>
<keyword evidence="6" id="KW-1185">Reference proteome</keyword>
<dbReference type="InterPro" id="IPR011611">
    <property type="entry name" value="PfkB_dom"/>
</dbReference>
<dbReference type="PANTHER" id="PTHR43320">
    <property type="entry name" value="SUGAR KINASE"/>
    <property type="match status" value="1"/>
</dbReference>
<organism evidence="5 6">
    <name type="scientific">Sanguibacter gelidistatuariae</name>
    <dbReference type="NCBI Taxonomy" id="1814289"/>
    <lineage>
        <taxon>Bacteria</taxon>
        <taxon>Bacillati</taxon>
        <taxon>Actinomycetota</taxon>
        <taxon>Actinomycetes</taxon>
        <taxon>Micrococcales</taxon>
        <taxon>Sanguibacteraceae</taxon>
        <taxon>Sanguibacter</taxon>
    </lineage>
</organism>
<protein>
    <submittedName>
        <fullName evidence="5">2-dehydro-3-deoxygluconokinase</fullName>
    </submittedName>
</protein>
<evidence type="ECO:0000313" key="6">
    <source>
        <dbReference type="Proteomes" id="UP000199039"/>
    </source>
</evidence>
<dbReference type="PANTHER" id="PTHR43320:SF2">
    <property type="entry name" value="2-DEHYDRO-3-DEOXYGLUCONOKINASE_2-DEHYDRO-3-DEOXYGALACTONOKINASE"/>
    <property type="match status" value="1"/>
</dbReference>
<accession>A0A1G6L5A3</accession>
<evidence type="ECO:0000256" key="3">
    <source>
        <dbReference type="ARBA" id="ARBA00022777"/>
    </source>
</evidence>
<keyword evidence="2" id="KW-0808">Transferase</keyword>
<keyword evidence="3 5" id="KW-0418">Kinase</keyword>
<dbReference type="STRING" id="1814289.SAMN05216410_1769"/>
<name>A0A1G6L5A3_9MICO</name>
<sequence>MTTSHAIEVKPAADCDFDVVSLGEVMLRLDPGERRIKTARTFDAWEGGGEYNVARGLRRCFGLRGAIVTALADNEIGRLVEDFILTGGLDTSYIQWAEYDGIGRTVRNGLNFTERGFGVRGAVGVSDRGNTAIAQMQPGDVDWDDLFGRRGVRWLHTGGIFAALSESAADVAEAAMTSARKHGTVVSYDLNFRPSLWKGIGGSARAQEVNQRLARYVDVMIGNEEDFTASLGFTIEGVDENLTDLNTGAFRAMIETAAAAYPNFQVIATTMRGVHSASDNDWGAIAWSRTQGFAEATHRANLEILDRVGGGDSFASGLAYGLMEIGDIASAVEYGAAHGAIAMTTPGDTSTASLAEVAKLAGGGSARVQR</sequence>
<gene>
    <name evidence="5" type="ORF">SAMN05216410_1769</name>
</gene>
<evidence type="ECO:0000256" key="1">
    <source>
        <dbReference type="ARBA" id="ARBA00010688"/>
    </source>
</evidence>
<evidence type="ECO:0000313" key="5">
    <source>
        <dbReference type="EMBL" id="SDC38357.1"/>
    </source>
</evidence>
<evidence type="ECO:0000259" key="4">
    <source>
        <dbReference type="Pfam" id="PF00294"/>
    </source>
</evidence>
<feature type="domain" description="Carbohydrate kinase PfkB" evidence="4">
    <location>
        <begin position="18"/>
        <end position="350"/>
    </location>
</feature>
<dbReference type="AlphaFoldDB" id="A0A1G6L5A3"/>
<dbReference type="InterPro" id="IPR029056">
    <property type="entry name" value="Ribokinase-like"/>
</dbReference>
<dbReference type="EMBL" id="FMYH01000002">
    <property type="protein sequence ID" value="SDC38357.1"/>
    <property type="molecule type" value="Genomic_DNA"/>
</dbReference>
<proteinExistence type="inferred from homology"/>
<dbReference type="Proteomes" id="UP000199039">
    <property type="component" value="Unassembled WGS sequence"/>
</dbReference>
<dbReference type="CDD" id="cd01166">
    <property type="entry name" value="KdgK"/>
    <property type="match status" value="1"/>
</dbReference>
<dbReference type="OrthoDB" id="9808601at2"/>
<evidence type="ECO:0000256" key="2">
    <source>
        <dbReference type="ARBA" id="ARBA00022679"/>
    </source>
</evidence>
<reference evidence="5 6" key="1">
    <citation type="submission" date="2016-09" db="EMBL/GenBank/DDBJ databases">
        <authorList>
            <person name="Capua I."/>
            <person name="De Benedictis P."/>
            <person name="Joannis T."/>
            <person name="Lombin L.H."/>
            <person name="Cattoli G."/>
        </authorList>
    </citation>
    <scope>NUCLEOTIDE SEQUENCE [LARGE SCALE GENOMIC DNA]</scope>
    <source>
        <strain evidence="5 6">ISLP-3</strain>
    </source>
</reference>
<dbReference type="GO" id="GO:0016301">
    <property type="term" value="F:kinase activity"/>
    <property type="evidence" value="ECO:0007669"/>
    <property type="project" value="UniProtKB-KW"/>
</dbReference>